<evidence type="ECO:0000259" key="10">
    <source>
        <dbReference type="Pfam" id="PF01909"/>
    </source>
</evidence>
<keyword evidence="6" id="KW-0547">Nucleotide-binding</keyword>
<feature type="domain" description="Polymerase nucleotidyl transferase" evidence="10">
    <location>
        <begin position="17"/>
        <end position="85"/>
    </location>
</feature>
<comment type="cofactor">
    <cofactor evidence="1">
        <name>Mg(2+)</name>
        <dbReference type="ChEBI" id="CHEBI:18420"/>
    </cofactor>
</comment>
<keyword evidence="3" id="KW-0808">Transferase</keyword>
<name>F8E8F6_FLESM</name>
<dbReference type="Proteomes" id="UP000006621">
    <property type="component" value="Chromosome"/>
</dbReference>
<comment type="similarity">
    <text evidence="9">Belongs to the MntA antitoxin family.</text>
</comment>
<evidence type="ECO:0000256" key="8">
    <source>
        <dbReference type="ARBA" id="ARBA00022842"/>
    </source>
</evidence>
<dbReference type="PANTHER" id="PTHR33571:SF14">
    <property type="entry name" value="PROTEIN ADENYLYLTRANSFERASE MJ0435-RELATED"/>
    <property type="match status" value="1"/>
</dbReference>
<dbReference type="OrthoDB" id="90159at2"/>
<evidence type="ECO:0000256" key="6">
    <source>
        <dbReference type="ARBA" id="ARBA00022741"/>
    </source>
</evidence>
<dbReference type="InterPro" id="IPR002934">
    <property type="entry name" value="Polymerase_NTP_transf_dom"/>
</dbReference>
<dbReference type="InterPro" id="IPR043519">
    <property type="entry name" value="NT_sf"/>
</dbReference>
<dbReference type="GO" id="GO:0005524">
    <property type="term" value="F:ATP binding"/>
    <property type="evidence" value="ECO:0007669"/>
    <property type="project" value="UniProtKB-KW"/>
</dbReference>
<keyword evidence="5" id="KW-0479">Metal-binding</keyword>
<evidence type="ECO:0000256" key="2">
    <source>
        <dbReference type="ARBA" id="ARBA00022649"/>
    </source>
</evidence>
<dbReference type="CDD" id="cd05403">
    <property type="entry name" value="NT_KNTase_like"/>
    <property type="match status" value="1"/>
</dbReference>
<proteinExistence type="inferred from homology"/>
<evidence type="ECO:0000256" key="7">
    <source>
        <dbReference type="ARBA" id="ARBA00022840"/>
    </source>
</evidence>
<evidence type="ECO:0000256" key="9">
    <source>
        <dbReference type="ARBA" id="ARBA00038276"/>
    </source>
</evidence>
<dbReference type="InterPro" id="IPR052038">
    <property type="entry name" value="Type-VII_TA_antitoxin"/>
</dbReference>
<organism evidence="11 12">
    <name type="scientific">Flexistipes sinusarabici (strain ATCC 49648 / DSM 4947 / MAS 10)</name>
    <dbReference type="NCBI Taxonomy" id="717231"/>
    <lineage>
        <taxon>Bacteria</taxon>
        <taxon>Pseudomonadati</taxon>
        <taxon>Deferribacterota</taxon>
        <taxon>Deferribacteres</taxon>
        <taxon>Deferribacterales</taxon>
        <taxon>Flexistipitaceae</taxon>
        <taxon>Flexistipes</taxon>
    </lineage>
</organism>
<evidence type="ECO:0000256" key="4">
    <source>
        <dbReference type="ARBA" id="ARBA00022695"/>
    </source>
</evidence>
<evidence type="ECO:0000256" key="5">
    <source>
        <dbReference type="ARBA" id="ARBA00022723"/>
    </source>
</evidence>
<dbReference type="HOGENOM" id="CLU_130257_10_3_0"/>
<dbReference type="KEGG" id="fsi:Flexsi_0315"/>
<sequence>MPAAKNELTKEQILQYLREHKKELYEKYGVRKIGLFGSYARGNKSENSDIDLLLELEKPLGFAFVDLCDYLEKILNHNVDVLTPPMLQHNPELWEDVQEDIVNV</sequence>
<evidence type="ECO:0000313" key="12">
    <source>
        <dbReference type="Proteomes" id="UP000006621"/>
    </source>
</evidence>
<dbReference type="GO" id="GO:0016779">
    <property type="term" value="F:nucleotidyltransferase activity"/>
    <property type="evidence" value="ECO:0007669"/>
    <property type="project" value="UniProtKB-KW"/>
</dbReference>
<keyword evidence="12" id="KW-1185">Reference proteome</keyword>
<dbReference type="GO" id="GO:0046872">
    <property type="term" value="F:metal ion binding"/>
    <property type="evidence" value="ECO:0007669"/>
    <property type="project" value="UniProtKB-KW"/>
</dbReference>
<dbReference type="PANTHER" id="PTHR33571">
    <property type="entry name" value="SSL8005 PROTEIN"/>
    <property type="match status" value="1"/>
</dbReference>
<evidence type="ECO:0000313" key="11">
    <source>
        <dbReference type="EMBL" id="AEI14005.1"/>
    </source>
</evidence>
<accession>F8E8F6</accession>
<reference evidence="11 12" key="1">
    <citation type="journal article" date="2011" name="Stand. Genomic Sci.">
        <title>Genome sequence of the moderately thermophilic halophile Flexistipes sinusarabici strain (MAS10).</title>
        <authorList>
            <person name="Lapidus A."/>
            <person name="Chertkov O."/>
            <person name="Nolan M."/>
            <person name="Lucas S."/>
            <person name="Hammon N."/>
            <person name="Deshpande S."/>
            <person name="Cheng J.F."/>
            <person name="Tapia R."/>
            <person name="Han C."/>
            <person name="Goodwin L."/>
            <person name="Pitluck S."/>
            <person name="Liolios K."/>
            <person name="Pagani I."/>
            <person name="Ivanova N."/>
            <person name="Huntemann M."/>
            <person name="Mavromatis K."/>
            <person name="Mikhailova N."/>
            <person name="Pati A."/>
            <person name="Chen A."/>
            <person name="Palaniappan K."/>
            <person name="Land M."/>
            <person name="Hauser L."/>
            <person name="Brambilla E.M."/>
            <person name="Rohde M."/>
            <person name="Abt B."/>
            <person name="Spring S."/>
            <person name="Goker M."/>
            <person name="Bristow J."/>
            <person name="Eisen J.A."/>
            <person name="Markowitz V."/>
            <person name="Hugenholtz P."/>
            <person name="Kyrpides N.C."/>
            <person name="Klenk H.P."/>
            <person name="Woyke T."/>
        </authorList>
    </citation>
    <scope>NUCLEOTIDE SEQUENCE [LARGE SCALE GENOMIC DNA]</scope>
    <source>
        <strain evidence="12">DSM 4947 / MAS 10</strain>
    </source>
</reference>
<dbReference type="EMBL" id="CP002858">
    <property type="protein sequence ID" value="AEI14005.1"/>
    <property type="molecule type" value="Genomic_DNA"/>
</dbReference>
<reference evidence="12" key="2">
    <citation type="submission" date="2011-06" db="EMBL/GenBank/DDBJ databases">
        <title>The complete genome of Flexistipes sinusarabici DSM 4947.</title>
        <authorList>
            <person name="Lucas S."/>
            <person name="Han J."/>
            <person name="Lapidus A."/>
            <person name="Bruce D."/>
            <person name="Goodwin L."/>
            <person name="Pitluck S."/>
            <person name="Peters L."/>
            <person name="Kyrpides N."/>
            <person name="Mavromatis K."/>
            <person name="Ivanova N."/>
            <person name="Mikhailova N."/>
            <person name="Chertkov O."/>
            <person name="Detter J.C."/>
            <person name="Tapia R."/>
            <person name="Han C."/>
            <person name="Land M."/>
            <person name="Hauser L."/>
            <person name="Markowitz V."/>
            <person name="Cheng J.-F."/>
            <person name="Hugenholtz P."/>
            <person name="Woyke T."/>
            <person name="Wu D."/>
            <person name="Spring S."/>
            <person name="Schroeder M."/>
            <person name="Brambilla E."/>
            <person name="Klenk H.-P."/>
            <person name="Eisen J.A."/>
        </authorList>
    </citation>
    <scope>NUCLEOTIDE SEQUENCE [LARGE SCALE GENOMIC DNA]</scope>
    <source>
        <strain evidence="12">DSM 4947 / MAS 10</strain>
    </source>
</reference>
<dbReference type="SUPFAM" id="SSF81301">
    <property type="entry name" value="Nucleotidyltransferase"/>
    <property type="match status" value="1"/>
</dbReference>
<evidence type="ECO:0000256" key="1">
    <source>
        <dbReference type="ARBA" id="ARBA00001946"/>
    </source>
</evidence>
<protein>
    <submittedName>
        <fullName evidence="11">DNA polymerase beta domain protein region</fullName>
    </submittedName>
</protein>
<dbReference type="Pfam" id="PF01909">
    <property type="entry name" value="NTP_transf_2"/>
    <property type="match status" value="1"/>
</dbReference>
<dbReference type="STRING" id="717231.Flexsi_0315"/>
<dbReference type="AlphaFoldDB" id="F8E8F6"/>
<dbReference type="RefSeq" id="WP_013885516.1">
    <property type="nucleotide sequence ID" value="NC_015672.1"/>
</dbReference>
<dbReference type="Gene3D" id="3.30.460.10">
    <property type="entry name" value="Beta Polymerase, domain 2"/>
    <property type="match status" value="1"/>
</dbReference>
<keyword evidence="4" id="KW-0548">Nucleotidyltransferase</keyword>
<dbReference type="eggNOG" id="COG1669">
    <property type="taxonomic scope" value="Bacteria"/>
</dbReference>
<keyword evidence="8" id="KW-0460">Magnesium</keyword>
<gene>
    <name evidence="11" type="ordered locus">Flexsi_0315</name>
</gene>
<keyword evidence="7" id="KW-0067">ATP-binding</keyword>
<evidence type="ECO:0000256" key="3">
    <source>
        <dbReference type="ARBA" id="ARBA00022679"/>
    </source>
</evidence>
<keyword evidence="2" id="KW-1277">Toxin-antitoxin system</keyword>